<organism evidence="13 14">
    <name type="scientific">Oceanospirillum multiglobuliferum</name>
    <dbReference type="NCBI Taxonomy" id="64969"/>
    <lineage>
        <taxon>Bacteria</taxon>
        <taxon>Pseudomonadati</taxon>
        <taxon>Pseudomonadota</taxon>
        <taxon>Gammaproteobacteria</taxon>
        <taxon>Oceanospirillales</taxon>
        <taxon>Oceanospirillaceae</taxon>
        <taxon>Oceanospirillum</taxon>
    </lineage>
</organism>
<dbReference type="InterPro" id="IPR027417">
    <property type="entry name" value="P-loop_NTPase"/>
</dbReference>
<dbReference type="EC" id="3.6.5.-" evidence="8"/>
<feature type="domain" description="Obg" evidence="12">
    <location>
        <begin position="1"/>
        <end position="159"/>
    </location>
</feature>
<comment type="caution">
    <text evidence="13">The sequence shown here is derived from an EMBL/GenBank/DDBJ whole genome shotgun (WGS) entry which is preliminary data.</text>
</comment>
<feature type="binding site" evidence="8">
    <location>
        <begin position="283"/>
        <end position="286"/>
    </location>
    <ligand>
        <name>GTP</name>
        <dbReference type="ChEBI" id="CHEBI:37565"/>
    </ligand>
</feature>
<feature type="binding site" evidence="8">
    <location>
        <begin position="191"/>
        <end position="195"/>
    </location>
    <ligand>
        <name>GTP</name>
        <dbReference type="ChEBI" id="CHEBI:37565"/>
    </ligand>
</feature>
<name>A0A1T4LX98_9GAMM</name>
<keyword evidence="3 8" id="KW-0479">Metal-binding</keyword>
<dbReference type="PROSITE" id="PS51710">
    <property type="entry name" value="G_OBG"/>
    <property type="match status" value="1"/>
</dbReference>
<dbReference type="Pfam" id="PF01018">
    <property type="entry name" value="GTP1_OBG"/>
    <property type="match status" value="1"/>
</dbReference>
<dbReference type="GO" id="GO:0043022">
    <property type="term" value="F:ribosome binding"/>
    <property type="evidence" value="ECO:0007669"/>
    <property type="project" value="UniProtKB-ARBA"/>
</dbReference>
<dbReference type="RefSeq" id="WP_078744180.1">
    <property type="nucleotide sequence ID" value="NZ_FUXG01000003.1"/>
</dbReference>
<dbReference type="FunFam" id="2.70.210.12:FF:000001">
    <property type="entry name" value="GTPase Obg"/>
    <property type="match status" value="1"/>
</dbReference>
<dbReference type="Gene3D" id="3.40.50.300">
    <property type="entry name" value="P-loop containing nucleotide triphosphate hydrolases"/>
    <property type="match status" value="1"/>
</dbReference>
<evidence type="ECO:0000256" key="1">
    <source>
        <dbReference type="ARBA" id="ARBA00007699"/>
    </source>
</evidence>
<feature type="coiled-coil region" evidence="9">
    <location>
        <begin position="328"/>
        <end position="355"/>
    </location>
</feature>
<dbReference type="AlphaFoldDB" id="A0A1T4LX98"/>
<dbReference type="PROSITE" id="PS51883">
    <property type="entry name" value="OBG"/>
    <property type="match status" value="1"/>
</dbReference>
<feature type="binding site" evidence="8">
    <location>
        <begin position="213"/>
        <end position="216"/>
    </location>
    <ligand>
        <name>GTP</name>
        <dbReference type="ChEBI" id="CHEBI:37565"/>
    </ligand>
</feature>
<dbReference type="PRINTS" id="PR00326">
    <property type="entry name" value="GTP1OBG"/>
</dbReference>
<dbReference type="SUPFAM" id="SSF52540">
    <property type="entry name" value="P-loop containing nucleoside triphosphate hydrolases"/>
    <property type="match status" value="1"/>
</dbReference>
<dbReference type="PANTHER" id="PTHR11702">
    <property type="entry name" value="DEVELOPMENTALLY REGULATED GTP-BINDING PROTEIN-RELATED"/>
    <property type="match status" value="1"/>
</dbReference>
<evidence type="ECO:0000256" key="2">
    <source>
        <dbReference type="ARBA" id="ARBA00022490"/>
    </source>
</evidence>
<dbReference type="InterPro" id="IPR045086">
    <property type="entry name" value="OBG_GTPase"/>
</dbReference>
<keyword evidence="4 8" id="KW-0547">Nucleotide-binding</keyword>
<evidence type="ECO:0000256" key="8">
    <source>
        <dbReference type="HAMAP-Rule" id="MF_01454"/>
    </source>
</evidence>
<dbReference type="InterPro" id="IPR006169">
    <property type="entry name" value="GTP1_OBG_dom"/>
</dbReference>
<dbReference type="NCBIfam" id="NF008956">
    <property type="entry name" value="PRK12299.1"/>
    <property type="match status" value="1"/>
</dbReference>
<dbReference type="InterPro" id="IPR006073">
    <property type="entry name" value="GTP-bd"/>
</dbReference>
<dbReference type="GO" id="GO:0005737">
    <property type="term" value="C:cytoplasm"/>
    <property type="evidence" value="ECO:0007669"/>
    <property type="project" value="UniProtKB-SubCell"/>
</dbReference>
<dbReference type="GO" id="GO:0005525">
    <property type="term" value="F:GTP binding"/>
    <property type="evidence" value="ECO:0007669"/>
    <property type="project" value="UniProtKB-UniRule"/>
</dbReference>
<dbReference type="PANTHER" id="PTHR11702:SF31">
    <property type="entry name" value="MITOCHONDRIAL RIBOSOME-ASSOCIATED GTPASE 2"/>
    <property type="match status" value="1"/>
</dbReference>
<dbReference type="STRING" id="64969.SAMN02745127_00568"/>
<keyword evidence="14" id="KW-1185">Reference proteome</keyword>
<evidence type="ECO:0000256" key="6">
    <source>
        <dbReference type="ARBA" id="ARBA00022842"/>
    </source>
</evidence>
<keyword evidence="2 8" id="KW-0963">Cytoplasm</keyword>
<feature type="domain" description="OBG-type G" evidence="11">
    <location>
        <begin position="160"/>
        <end position="333"/>
    </location>
</feature>
<dbReference type="Gene3D" id="2.70.210.12">
    <property type="entry name" value="GTP1/OBG domain"/>
    <property type="match status" value="1"/>
</dbReference>
<evidence type="ECO:0000256" key="3">
    <source>
        <dbReference type="ARBA" id="ARBA00022723"/>
    </source>
</evidence>
<dbReference type="HAMAP" id="MF_01454">
    <property type="entry name" value="GTPase_Obg"/>
    <property type="match status" value="1"/>
</dbReference>
<feature type="binding site" evidence="8">
    <location>
        <position position="173"/>
    </location>
    <ligand>
        <name>Mg(2+)</name>
        <dbReference type="ChEBI" id="CHEBI:18420"/>
    </ligand>
</feature>
<evidence type="ECO:0000256" key="7">
    <source>
        <dbReference type="ARBA" id="ARBA00023134"/>
    </source>
</evidence>
<keyword evidence="9" id="KW-0175">Coiled coil</keyword>
<dbReference type="NCBIfam" id="NF008955">
    <property type="entry name" value="PRK12297.1"/>
    <property type="match status" value="1"/>
</dbReference>
<feature type="binding site" evidence="8">
    <location>
        <begin position="314"/>
        <end position="316"/>
    </location>
    <ligand>
        <name>GTP</name>
        <dbReference type="ChEBI" id="CHEBI:37565"/>
    </ligand>
</feature>
<feature type="region of interest" description="Disordered" evidence="10">
    <location>
        <begin position="377"/>
        <end position="403"/>
    </location>
</feature>
<proteinExistence type="inferred from homology"/>
<dbReference type="Proteomes" id="UP000191418">
    <property type="component" value="Unassembled WGS sequence"/>
</dbReference>
<dbReference type="CDD" id="cd01898">
    <property type="entry name" value="Obg"/>
    <property type="match status" value="1"/>
</dbReference>
<dbReference type="InterPro" id="IPR006074">
    <property type="entry name" value="GTP1-OBG_CS"/>
</dbReference>
<keyword evidence="7 8" id="KW-0342">GTP-binding</keyword>
<dbReference type="Pfam" id="PF01926">
    <property type="entry name" value="MMR_HSR1"/>
    <property type="match status" value="1"/>
</dbReference>
<dbReference type="EMBL" id="MTSM01000004">
    <property type="protein sequence ID" value="OPX56326.1"/>
    <property type="molecule type" value="Genomic_DNA"/>
</dbReference>
<sequence>MQFVDEASVHVAAGKGGNGCLSFRREKFVAKGGPDGGDGGDGGNVYLVGDDSLNTLIDFRYQRRYRAQSGQGGQGRQCSGKAGEHLYVNVPVGTTVYDEDTLEILGDVTEVGQQLLVAQGGRHGLGNTRFKTSTNRAPRKITLGREGEERNLRFEMKVMADVGLLGMPNAGKSTFIRAVSAATPKVADYPFTTLVPNLGVVKVGQFKHFVMADIPGLIEGASEGAGLGFRFLKHLTRARLLLHLVDVAPYDNSDPVEVAQAIINELEQYSPTLAERPRWLVLNKLDLVPEEERDALCERIISELDWQGPVFRVSAISSEGTMPVCNQIMQWLDEKRTLEAELPELAEQEAEIRERMEAEAIQRVEAYLERRHNRHNKVAVEDDDLDDDDFDDDDYDVEVEYAP</sequence>
<dbReference type="NCBIfam" id="TIGR02729">
    <property type="entry name" value="Obg_CgtA"/>
    <property type="match status" value="1"/>
</dbReference>
<dbReference type="InterPro" id="IPR036726">
    <property type="entry name" value="GTP1_OBG_dom_sf"/>
</dbReference>
<accession>A0A1T4LX98</accession>
<keyword evidence="6 8" id="KW-0460">Magnesium</keyword>
<dbReference type="GO" id="GO:0042254">
    <property type="term" value="P:ribosome biogenesis"/>
    <property type="evidence" value="ECO:0007669"/>
    <property type="project" value="UniProtKB-UniRule"/>
</dbReference>
<evidence type="ECO:0000256" key="9">
    <source>
        <dbReference type="SAM" id="Coils"/>
    </source>
</evidence>
<comment type="subunit">
    <text evidence="8">Monomer.</text>
</comment>
<reference evidence="13 14" key="1">
    <citation type="submission" date="2017-01" db="EMBL/GenBank/DDBJ databases">
        <title>Genome Sequencing of a Marine Spirillum, Oceanospirillum multiglobuliferum ATCC 33336, from Japan.</title>
        <authorList>
            <person name="Carney J.G."/>
            <person name="Trachtenberg A.M."/>
            <person name="Rheaume B.A."/>
            <person name="Linnane J.D."/>
            <person name="Pitts N.L."/>
            <person name="Mykles D.L."/>
            <person name="Maclea K.S."/>
        </authorList>
    </citation>
    <scope>NUCLEOTIDE SEQUENCE [LARGE SCALE GENOMIC DNA]</scope>
    <source>
        <strain evidence="13 14">ATCC 33336</strain>
    </source>
</reference>
<dbReference type="InterPro" id="IPR031167">
    <property type="entry name" value="G_OBG"/>
</dbReference>
<comment type="similarity">
    <text evidence="1 8">Belongs to the TRAFAC class OBG-HflX-like GTPase superfamily. OBG GTPase family.</text>
</comment>
<protein>
    <recommendedName>
        <fullName evidence="8">GTPase Obg</fullName>
        <ecNumber evidence="8">3.6.5.-</ecNumber>
    </recommendedName>
    <alternativeName>
        <fullName evidence="8">GTP-binding protein Obg</fullName>
    </alternativeName>
</protein>
<feature type="compositionally biased region" description="Acidic residues" evidence="10">
    <location>
        <begin position="381"/>
        <end position="403"/>
    </location>
</feature>
<dbReference type="InterPro" id="IPR014100">
    <property type="entry name" value="GTP-bd_Obg/CgtA"/>
</dbReference>
<comment type="function">
    <text evidence="8">An essential GTPase which binds GTP, GDP and possibly (p)ppGpp with moderate affinity, with high nucleotide exchange rates and a fairly low GTP hydrolysis rate. Plays a role in control of the cell cycle, stress response, ribosome biogenesis and in those bacteria that undergo differentiation, in morphogenesis control.</text>
</comment>
<evidence type="ECO:0000313" key="13">
    <source>
        <dbReference type="EMBL" id="OPX56326.1"/>
    </source>
</evidence>
<dbReference type="OrthoDB" id="9807318at2"/>
<evidence type="ECO:0000256" key="4">
    <source>
        <dbReference type="ARBA" id="ARBA00022741"/>
    </source>
</evidence>
<dbReference type="PIRSF" id="PIRSF002401">
    <property type="entry name" value="GTP_bd_Obg/CgtA"/>
    <property type="match status" value="1"/>
</dbReference>
<dbReference type="SUPFAM" id="SSF82051">
    <property type="entry name" value="Obg GTP-binding protein N-terminal domain"/>
    <property type="match status" value="1"/>
</dbReference>
<evidence type="ECO:0000259" key="11">
    <source>
        <dbReference type="PROSITE" id="PS51710"/>
    </source>
</evidence>
<dbReference type="GO" id="GO:0003924">
    <property type="term" value="F:GTPase activity"/>
    <property type="evidence" value="ECO:0007669"/>
    <property type="project" value="UniProtKB-UniRule"/>
</dbReference>
<feature type="binding site" evidence="8">
    <location>
        <begin position="166"/>
        <end position="173"/>
    </location>
    <ligand>
        <name>GTP</name>
        <dbReference type="ChEBI" id="CHEBI:37565"/>
    </ligand>
</feature>
<comment type="subcellular location">
    <subcellularLocation>
        <location evidence="8">Cytoplasm</location>
    </subcellularLocation>
</comment>
<evidence type="ECO:0000259" key="12">
    <source>
        <dbReference type="PROSITE" id="PS51883"/>
    </source>
</evidence>
<dbReference type="GO" id="GO:0000287">
    <property type="term" value="F:magnesium ion binding"/>
    <property type="evidence" value="ECO:0007669"/>
    <property type="project" value="InterPro"/>
</dbReference>
<gene>
    <name evidence="13" type="primary">obgE</name>
    <name evidence="8" type="synonym">obg</name>
    <name evidence="13" type="ORF">BTE48_04980</name>
</gene>
<evidence type="ECO:0000256" key="5">
    <source>
        <dbReference type="ARBA" id="ARBA00022801"/>
    </source>
</evidence>
<evidence type="ECO:0000256" key="10">
    <source>
        <dbReference type="SAM" id="MobiDB-lite"/>
    </source>
</evidence>
<keyword evidence="5 8" id="KW-0378">Hydrolase</keyword>
<evidence type="ECO:0000313" key="14">
    <source>
        <dbReference type="Proteomes" id="UP000191418"/>
    </source>
</evidence>
<dbReference type="PROSITE" id="PS00905">
    <property type="entry name" value="GTP1_OBG"/>
    <property type="match status" value="1"/>
</dbReference>
<feature type="binding site" evidence="8">
    <location>
        <position position="193"/>
    </location>
    <ligand>
        <name>Mg(2+)</name>
        <dbReference type="ChEBI" id="CHEBI:18420"/>
    </ligand>
</feature>
<comment type="cofactor">
    <cofactor evidence="8">
        <name>Mg(2+)</name>
        <dbReference type="ChEBI" id="CHEBI:18420"/>
    </cofactor>
</comment>